<feature type="region of interest" description="Disordered" evidence="1">
    <location>
        <begin position="1"/>
        <end position="29"/>
    </location>
</feature>
<proteinExistence type="predicted"/>
<evidence type="ECO:0000259" key="2">
    <source>
        <dbReference type="Pfam" id="PF03551"/>
    </source>
</evidence>
<name>A0ABU4HUR0_9ACTN</name>
<dbReference type="InterPro" id="IPR011991">
    <property type="entry name" value="ArsR-like_HTH"/>
</dbReference>
<dbReference type="PANTHER" id="PTHR43252">
    <property type="entry name" value="TRANSCRIPTIONAL REGULATOR YQJI"/>
    <property type="match status" value="1"/>
</dbReference>
<dbReference type="Proteomes" id="UP001284601">
    <property type="component" value="Unassembled WGS sequence"/>
</dbReference>
<feature type="non-terminal residue" evidence="3">
    <location>
        <position position="1"/>
    </location>
</feature>
<comment type="caution">
    <text evidence="3">The sequence shown here is derived from an EMBL/GenBank/DDBJ whole genome shotgun (WGS) entry which is preliminary data.</text>
</comment>
<dbReference type="InterPro" id="IPR036390">
    <property type="entry name" value="WH_DNA-bd_sf"/>
</dbReference>
<dbReference type="RefSeq" id="WP_318599519.1">
    <property type="nucleotide sequence ID" value="NZ_JAWSTH010000074.1"/>
</dbReference>
<organism evidence="3 4">
    <name type="scientific">Conexibacter stalactiti</name>
    <dbReference type="NCBI Taxonomy" id="1940611"/>
    <lineage>
        <taxon>Bacteria</taxon>
        <taxon>Bacillati</taxon>
        <taxon>Actinomycetota</taxon>
        <taxon>Thermoleophilia</taxon>
        <taxon>Solirubrobacterales</taxon>
        <taxon>Conexibacteraceae</taxon>
        <taxon>Conexibacter</taxon>
    </lineage>
</organism>
<reference evidence="4" key="1">
    <citation type="submission" date="2023-07" db="EMBL/GenBank/DDBJ databases">
        <title>Conexibacter stalactiti sp. nov., isolated from stalactites in a lava cave and emended description of the genus Conexibacter.</title>
        <authorList>
            <person name="Lee S.D."/>
        </authorList>
    </citation>
    <scope>NUCLEOTIDE SEQUENCE [LARGE SCALE GENOMIC DNA]</scope>
    <source>
        <strain evidence="4">KCTC 39840</strain>
    </source>
</reference>
<sequence length="187" mass="19989">FGPGGPGGPGGGFPFGPGGGGRRGGRARRGDVRTAALLLLAEEPRNGYQIMQALEERSGGAWRPSPGSVYPALQQLEDEGLIRSSEQDGRKRYELTDDGRAFVADRGDDQPAPWEQMAGGVSDDAWALMHTGREVGMAMMQVLQTGSEAQRREAQRILVNARRDLYRLLADGEPEGEEPADGESPAA</sequence>
<dbReference type="SUPFAM" id="SSF46785">
    <property type="entry name" value="Winged helix' DNA-binding domain"/>
    <property type="match status" value="1"/>
</dbReference>
<evidence type="ECO:0000313" key="4">
    <source>
        <dbReference type="Proteomes" id="UP001284601"/>
    </source>
</evidence>
<evidence type="ECO:0000256" key="1">
    <source>
        <dbReference type="SAM" id="MobiDB-lite"/>
    </source>
</evidence>
<dbReference type="Gene3D" id="1.10.10.10">
    <property type="entry name" value="Winged helix-like DNA-binding domain superfamily/Winged helix DNA-binding domain"/>
    <property type="match status" value="1"/>
</dbReference>
<dbReference type="EMBL" id="JAWSTH010000074">
    <property type="protein sequence ID" value="MDW5597072.1"/>
    <property type="molecule type" value="Genomic_DNA"/>
</dbReference>
<protein>
    <submittedName>
        <fullName evidence="3">PadR family transcriptional regulator</fullName>
    </submittedName>
</protein>
<dbReference type="CDD" id="cd00090">
    <property type="entry name" value="HTH_ARSR"/>
    <property type="match status" value="1"/>
</dbReference>
<feature type="compositionally biased region" description="Gly residues" evidence="1">
    <location>
        <begin position="1"/>
        <end position="22"/>
    </location>
</feature>
<dbReference type="Pfam" id="PF03551">
    <property type="entry name" value="PadR"/>
    <property type="match status" value="1"/>
</dbReference>
<accession>A0ABU4HUR0</accession>
<evidence type="ECO:0000313" key="3">
    <source>
        <dbReference type="EMBL" id="MDW5597072.1"/>
    </source>
</evidence>
<keyword evidence="4" id="KW-1185">Reference proteome</keyword>
<dbReference type="InterPro" id="IPR005149">
    <property type="entry name" value="Tscrpt_reg_PadR_N"/>
</dbReference>
<dbReference type="PANTHER" id="PTHR43252:SF2">
    <property type="entry name" value="TRANSCRIPTION REGULATOR, PADR-LIKE FAMILY"/>
    <property type="match status" value="1"/>
</dbReference>
<gene>
    <name evidence="3" type="ORF">R7226_22180</name>
</gene>
<dbReference type="InterPro" id="IPR036388">
    <property type="entry name" value="WH-like_DNA-bd_sf"/>
</dbReference>
<feature type="domain" description="Transcription regulator PadR N-terminal" evidence="2">
    <location>
        <begin position="37"/>
        <end position="103"/>
    </location>
</feature>